<dbReference type="RefSeq" id="WP_305965090.1">
    <property type="nucleotide sequence ID" value="NZ_JAVAMQ010000073.1"/>
</dbReference>
<keyword evidence="2" id="KW-1185">Reference proteome</keyword>
<dbReference type="EMBL" id="JAVAMQ010000073">
    <property type="protein sequence ID" value="MDP5309299.1"/>
    <property type="molecule type" value="Genomic_DNA"/>
</dbReference>
<proteinExistence type="predicted"/>
<reference evidence="1 2" key="1">
    <citation type="submission" date="2023-08" db="EMBL/GenBank/DDBJ databases">
        <authorList>
            <person name="Park J.-S."/>
        </authorList>
    </citation>
    <scope>NUCLEOTIDE SEQUENCE [LARGE SCALE GENOMIC DNA]</scope>
    <source>
        <strain evidence="1 2">2205BS29-5</strain>
    </source>
</reference>
<dbReference type="Proteomes" id="UP001224997">
    <property type="component" value="Unassembled WGS sequence"/>
</dbReference>
<name>A0ABT9JHJ6_9RHOB</name>
<evidence type="ECO:0000313" key="1">
    <source>
        <dbReference type="EMBL" id="MDP5309299.1"/>
    </source>
</evidence>
<comment type="caution">
    <text evidence="1">The sequence shown here is derived from an EMBL/GenBank/DDBJ whole genome shotgun (WGS) entry which is preliminary data.</text>
</comment>
<evidence type="ECO:0000313" key="2">
    <source>
        <dbReference type="Proteomes" id="UP001224997"/>
    </source>
</evidence>
<evidence type="ECO:0008006" key="3">
    <source>
        <dbReference type="Google" id="ProtNLM"/>
    </source>
</evidence>
<sequence>MKIIVPWSSEPLQVYAIAWSRFPHEADILGNRTIFSVADGGGLAEVYEHECEISSSDLNEFCIMPREFDARYLVLMWKPLADCGIWKDLREFDKPALKRFSEMRAANGH</sequence>
<accession>A0ABT9JHJ6</accession>
<gene>
    <name evidence="1" type="ORF">Q5Y72_19740</name>
</gene>
<organism evidence="1 2">
    <name type="scientific">Paracoccus spongiarum</name>
    <dbReference type="NCBI Taxonomy" id="3064387"/>
    <lineage>
        <taxon>Bacteria</taxon>
        <taxon>Pseudomonadati</taxon>
        <taxon>Pseudomonadota</taxon>
        <taxon>Alphaproteobacteria</taxon>
        <taxon>Rhodobacterales</taxon>
        <taxon>Paracoccaceae</taxon>
        <taxon>Paracoccus</taxon>
    </lineage>
</organism>
<protein>
    <recommendedName>
        <fullName evidence="3">DUF3303 domain-containing protein</fullName>
    </recommendedName>
</protein>
<feature type="non-terminal residue" evidence="1">
    <location>
        <position position="109"/>
    </location>
</feature>